<gene>
    <name evidence="2" type="ORF">RFM52_00240</name>
</gene>
<dbReference type="RefSeq" id="WP_320293868.1">
    <property type="nucleotide sequence ID" value="NZ_JAVIIU010000002.1"/>
</dbReference>
<dbReference type="InterPro" id="IPR003615">
    <property type="entry name" value="HNH_nuc"/>
</dbReference>
<dbReference type="Pfam" id="PF13391">
    <property type="entry name" value="HNH_2"/>
    <property type="match status" value="1"/>
</dbReference>
<evidence type="ECO:0000313" key="3">
    <source>
        <dbReference type="Proteomes" id="UP001280156"/>
    </source>
</evidence>
<evidence type="ECO:0000259" key="1">
    <source>
        <dbReference type="Pfam" id="PF13391"/>
    </source>
</evidence>
<accession>A0ABU4Y9J2</accession>
<proteinExistence type="predicted"/>
<name>A0ABU4Y9J2_9HYPH</name>
<comment type="caution">
    <text evidence="2">The sequence shown here is derived from an EMBL/GenBank/DDBJ whole genome shotgun (WGS) entry which is preliminary data.</text>
</comment>
<sequence>MLYLEMSRDDVHGGGSWGFTKCIWAPVRKENGGSWPFWSKVGDVEAGDLILHLRGVPPSAEFVGYSIAASNGYSTVDRPPEPKGWSFSDAFYRADLEQFTPFEAPVNLNDLFKVRREPLEAYFERNKVKGTDKRNIFFVRQAGRLQCLNGAYLSEVDDELLGALFDDDVQRPAERDYANVKTASVLAVVRRRVGQQQFAQEVKALYGGRCCFPGCAVDDDRFLVASHIARWSDNVSLRGHIGNGLCLCLTHDRAFELGLYTLDAEFRIHVNPAAKRSAVVETIAQSNGEPMRLASTLPLQEALLEHWVRIGADPMT</sequence>
<feature type="domain" description="HNH nuclease" evidence="1">
    <location>
        <begin position="210"/>
        <end position="262"/>
    </location>
</feature>
<organism evidence="2 3">
    <name type="scientific">Mesorhizobium humile</name>
    <dbReference type="NCBI Taxonomy" id="3072313"/>
    <lineage>
        <taxon>Bacteria</taxon>
        <taxon>Pseudomonadati</taxon>
        <taxon>Pseudomonadota</taxon>
        <taxon>Alphaproteobacteria</taxon>
        <taxon>Hyphomicrobiales</taxon>
        <taxon>Phyllobacteriaceae</taxon>
        <taxon>Mesorhizobium</taxon>
    </lineage>
</organism>
<dbReference type="Proteomes" id="UP001280156">
    <property type="component" value="Unassembled WGS sequence"/>
</dbReference>
<dbReference type="EMBL" id="JAVIIV010000001">
    <property type="protein sequence ID" value="MDX8483604.1"/>
    <property type="molecule type" value="Genomic_DNA"/>
</dbReference>
<protein>
    <recommendedName>
        <fullName evidence="1">HNH nuclease domain-containing protein</fullName>
    </recommendedName>
</protein>
<reference evidence="2 3" key="1">
    <citation type="submission" date="2023-08" db="EMBL/GenBank/DDBJ databases">
        <title>Implementing the SeqCode for naming new Mesorhizobium species isolated from Vachellia karroo root nodules.</title>
        <authorList>
            <person name="Van Lill M."/>
        </authorList>
    </citation>
    <scope>NUCLEOTIDE SEQUENCE [LARGE SCALE GENOMIC DNA]</scope>
    <source>
        <strain evidence="2 3">VK2B</strain>
    </source>
</reference>
<evidence type="ECO:0000313" key="2">
    <source>
        <dbReference type="EMBL" id="MDX8483604.1"/>
    </source>
</evidence>
<keyword evidence="3" id="KW-1185">Reference proteome</keyword>